<dbReference type="PANTHER" id="PTHR35120:SF2">
    <property type="entry name" value="AMINOTRANSFERASE-LIKE PLANT MOBILE DOMAIN-CONTAINING PROTEIN"/>
    <property type="match status" value="1"/>
</dbReference>
<proteinExistence type="predicted"/>
<sequence>MTSPNSQNPEEDLQTQNPNMTEDDDQQQQSPKSQSSKTLTLETETPDLQNPQQSDPDHHEDPQEEENPQIQEPEDPEGMSLSPPPPPPPITDTHITITIPDLPPENPPLITTPNVYRRGAKRKKPMTAKQRAALEKKLQTLTQNLKPIPFVPNKTLDFLTHEKLLKRLGLWDFVHVELDCNIRTDLLAQLIGTYNAQLRCCYVNECRISVSRADLARALKLPVKKDKINLGETTEDDLEIVSEEVAFVDHFVSNWVLLHEDTWIFPKEVLKWIMLIKEGHPEKVEWASLMWYMVEKEVVLGSQLVHCYYASHLQCLMKSQREDLFVEEPKVEVGVKEEEEDVIMEEPKVEVGVKEEEEDVIMEEPKVEVNVKEEEEEEDGVDAKLGESYDFRGHELEEPNIELSLGQDIVRKEQVTEEDVMNFRGM</sequence>
<name>A0AAP0RUU7_LIQFO</name>
<feature type="region of interest" description="Disordered" evidence="1">
    <location>
        <begin position="1"/>
        <end position="113"/>
    </location>
</feature>
<feature type="compositionally biased region" description="Polar residues" evidence="1">
    <location>
        <begin position="1"/>
        <end position="20"/>
    </location>
</feature>
<dbReference type="PANTHER" id="PTHR35120">
    <property type="entry name" value="HISTONE ACETYLTRANSFERASE KAT6B-LIKE"/>
    <property type="match status" value="1"/>
</dbReference>
<evidence type="ECO:0000313" key="2">
    <source>
        <dbReference type="EMBL" id="KAK9284982.1"/>
    </source>
</evidence>
<evidence type="ECO:0000313" key="3">
    <source>
        <dbReference type="Proteomes" id="UP001415857"/>
    </source>
</evidence>
<reference evidence="2 3" key="1">
    <citation type="journal article" date="2024" name="Plant J.">
        <title>Genome sequences and population genomics reveal climatic adaptation and genomic divergence between two closely related sweetgum species.</title>
        <authorList>
            <person name="Xu W.Q."/>
            <person name="Ren C.Q."/>
            <person name="Zhang X.Y."/>
            <person name="Comes H.P."/>
            <person name="Liu X.H."/>
            <person name="Li Y.G."/>
            <person name="Kettle C.J."/>
            <person name="Jalonen R."/>
            <person name="Gaisberger H."/>
            <person name="Ma Y.Z."/>
            <person name="Qiu Y.X."/>
        </authorList>
    </citation>
    <scope>NUCLEOTIDE SEQUENCE [LARGE SCALE GENOMIC DNA]</scope>
    <source>
        <strain evidence="2">Hangzhou</strain>
    </source>
</reference>
<feature type="compositionally biased region" description="Polar residues" evidence="1">
    <location>
        <begin position="38"/>
        <end position="54"/>
    </location>
</feature>
<feature type="compositionally biased region" description="Low complexity" evidence="1">
    <location>
        <begin position="91"/>
        <end position="100"/>
    </location>
</feature>
<gene>
    <name evidence="2" type="ORF">L1049_024164</name>
</gene>
<dbReference type="EMBL" id="JBBPBK010000005">
    <property type="protein sequence ID" value="KAK9284982.1"/>
    <property type="molecule type" value="Genomic_DNA"/>
</dbReference>
<feature type="compositionally biased region" description="Acidic residues" evidence="1">
    <location>
        <begin position="62"/>
        <end position="77"/>
    </location>
</feature>
<dbReference type="Proteomes" id="UP001415857">
    <property type="component" value="Unassembled WGS sequence"/>
</dbReference>
<evidence type="ECO:0000256" key="1">
    <source>
        <dbReference type="SAM" id="MobiDB-lite"/>
    </source>
</evidence>
<accession>A0AAP0RUU7</accession>
<dbReference type="AlphaFoldDB" id="A0AAP0RUU7"/>
<comment type="caution">
    <text evidence="2">The sequence shown here is derived from an EMBL/GenBank/DDBJ whole genome shotgun (WGS) entry which is preliminary data.</text>
</comment>
<protein>
    <submittedName>
        <fullName evidence="2">Uncharacterized protein</fullName>
    </submittedName>
</protein>
<feature type="compositionally biased region" description="Low complexity" evidence="1">
    <location>
        <begin position="27"/>
        <end position="37"/>
    </location>
</feature>
<organism evidence="2 3">
    <name type="scientific">Liquidambar formosana</name>
    <name type="common">Formosan gum</name>
    <dbReference type="NCBI Taxonomy" id="63359"/>
    <lineage>
        <taxon>Eukaryota</taxon>
        <taxon>Viridiplantae</taxon>
        <taxon>Streptophyta</taxon>
        <taxon>Embryophyta</taxon>
        <taxon>Tracheophyta</taxon>
        <taxon>Spermatophyta</taxon>
        <taxon>Magnoliopsida</taxon>
        <taxon>eudicotyledons</taxon>
        <taxon>Gunneridae</taxon>
        <taxon>Pentapetalae</taxon>
        <taxon>Saxifragales</taxon>
        <taxon>Altingiaceae</taxon>
        <taxon>Liquidambar</taxon>
    </lineage>
</organism>
<keyword evidence="3" id="KW-1185">Reference proteome</keyword>